<reference evidence="4" key="1">
    <citation type="submission" date="2016-06" db="UniProtKB">
        <authorList>
            <consortium name="WormBaseParasite"/>
        </authorList>
    </citation>
    <scope>IDENTIFICATION</scope>
</reference>
<sequence>MLMLFHFRAVNYGAIGSVIGHEITHGFDDQGSQFDHNGNLREWWDENTAKNFHEKKKCFVKEYEQYLVPGTDLHINGLLTQGENIADNGGVKEAFRAYRNYIKKLGHEEKRLPSLEHFDMNQIFFLSYAQTWCGHSRSAALIRQVLTDPHAPLQTRVNGVLINQPDFARAFRCAPGTPMNPMHKCSLW</sequence>
<dbReference type="GO" id="GO:0016485">
    <property type="term" value="P:protein processing"/>
    <property type="evidence" value="ECO:0007669"/>
    <property type="project" value="TreeGrafter"/>
</dbReference>
<dbReference type="CDD" id="cd08662">
    <property type="entry name" value="M13"/>
    <property type="match status" value="1"/>
</dbReference>
<dbReference type="SUPFAM" id="SSF55486">
    <property type="entry name" value="Metalloproteases ('zincins'), catalytic domain"/>
    <property type="match status" value="1"/>
</dbReference>
<dbReference type="EMBL" id="UYRT01002550">
    <property type="protein sequence ID" value="VDK31176.1"/>
    <property type="molecule type" value="Genomic_DNA"/>
</dbReference>
<dbReference type="InterPro" id="IPR018497">
    <property type="entry name" value="Peptidase_M13_C"/>
</dbReference>
<evidence type="ECO:0000259" key="1">
    <source>
        <dbReference type="Pfam" id="PF01431"/>
    </source>
</evidence>
<evidence type="ECO:0000313" key="2">
    <source>
        <dbReference type="EMBL" id="VDK31176.1"/>
    </source>
</evidence>
<dbReference type="OrthoDB" id="5873741at2759"/>
<dbReference type="PANTHER" id="PTHR11733">
    <property type="entry name" value="ZINC METALLOPROTEASE FAMILY M13 NEPRILYSIN-RELATED"/>
    <property type="match status" value="1"/>
</dbReference>
<dbReference type="GO" id="GO:0005886">
    <property type="term" value="C:plasma membrane"/>
    <property type="evidence" value="ECO:0007669"/>
    <property type="project" value="TreeGrafter"/>
</dbReference>
<evidence type="ECO:0000313" key="4">
    <source>
        <dbReference type="WBParaSite" id="GPUH_0000190101-mRNA-1"/>
    </source>
</evidence>
<dbReference type="Gene3D" id="3.40.390.10">
    <property type="entry name" value="Collagenase (Catalytic Domain)"/>
    <property type="match status" value="1"/>
</dbReference>
<dbReference type="Pfam" id="PF01431">
    <property type="entry name" value="Peptidase_M13"/>
    <property type="match status" value="1"/>
</dbReference>
<dbReference type="GO" id="GO:0004222">
    <property type="term" value="F:metalloendopeptidase activity"/>
    <property type="evidence" value="ECO:0007669"/>
    <property type="project" value="InterPro"/>
</dbReference>
<accession>A0A183CZK5</accession>
<keyword evidence="3" id="KW-1185">Reference proteome</keyword>
<protein>
    <submittedName>
        <fullName evidence="4">Peptidase_M13 domain-containing protein</fullName>
    </submittedName>
</protein>
<dbReference type="AlphaFoldDB" id="A0A183CZK5"/>
<dbReference type="InterPro" id="IPR024079">
    <property type="entry name" value="MetalloPept_cat_dom_sf"/>
</dbReference>
<dbReference type="InterPro" id="IPR000718">
    <property type="entry name" value="Peptidase_M13"/>
</dbReference>
<dbReference type="PRINTS" id="PR00786">
    <property type="entry name" value="NEPRILYSIN"/>
</dbReference>
<dbReference type="Proteomes" id="UP000271098">
    <property type="component" value="Unassembled WGS sequence"/>
</dbReference>
<proteinExistence type="predicted"/>
<evidence type="ECO:0000313" key="3">
    <source>
        <dbReference type="Proteomes" id="UP000271098"/>
    </source>
</evidence>
<dbReference type="PANTHER" id="PTHR11733:SF237">
    <property type="entry name" value="NEPRILYSIN-LIKE 4"/>
    <property type="match status" value="1"/>
</dbReference>
<gene>
    <name evidence="2" type="ORF">GPUH_LOCUS1896</name>
</gene>
<reference evidence="2 3" key="2">
    <citation type="submission" date="2018-11" db="EMBL/GenBank/DDBJ databases">
        <authorList>
            <consortium name="Pathogen Informatics"/>
        </authorList>
    </citation>
    <scope>NUCLEOTIDE SEQUENCE [LARGE SCALE GENOMIC DNA]</scope>
</reference>
<organism evidence="4">
    <name type="scientific">Gongylonema pulchrum</name>
    <dbReference type="NCBI Taxonomy" id="637853"/>
    <lineage>
        <taxon>Eukaryota</taxon>
        <taxon>Metazoa</taxon>
        <taxon>Ecdysozoa</taxon>
        <taxon>Nematoda</taxon>
        <taxon>Chromadorea</taxon>
        <taxon>Rhabditida</taxon>
        <taxon>Spirurina</taxon>
        <taxon>Spiruromorpha</taxon>
        <taxon>Spiruroidea</taxon>
        <taxon>Gongylonematidae</taxon>
        <taxon>Gongylonema</taxon>
    </lineage>
</organism>
<feature type="domain" description="Peptidase M13 C-terminal" evidence="1">
    <location>
        <begin position="8"/>
        <end position="187"/>
    </location>
</feature>
<dbReference type="WBParaSite" id="GPUH_0000190101-mRNA-1">
    <property type="protein sequence ID" value="GPUH_0000190101-mRNA-1"/>
    <property type="gene ID" value="GPUH_0000190101"/>
</dbReference>
<name>A0A183CZK5_9BILA</name>
<dbReference type="PROSITE" id="PS51885">
    <property type="entry name" value="NEPRILYSIN"/>
    <property type="match status" value="1"/>
</dbReference>